<dbReference type="InterPro" id="IPR045264">
    <property type="entry name" value="SPXM_SPX_plant"/>
</dbReference>
<dbReference type="Proteomes" id="UP000324705">
    <property type="component" value="Chromosome 2B"/>
</dbReference>
<proteinExistence type="predicted"/>
<organism evidence="7 8">
    <name type="scientific">Triticum turgidum subsp. durum</name>
    <name type="common">Durum wheat</name>
    <name type="synonym">Triticum durum</name>
    <dbReference type="NCBI Taxonomy" id="4567"/>
    <lineage>
        <taxon>Eukaryota</taxon>
        <taxon>Viridiplantae</taxon>
        <taxon>Streptophyta</taxon>
        <taxon>Embryophyta</taxon>
        <taxon>Tracheophyta</taxon>
        <taxon>Spermatophyta</taxon>
        <taxon>Magnoliopsida</taxon>
        <taxon>Liliopsida</taxon>
        <taxon>Poales</taxon>
        <taxon>Poaceae</taxon>
        <taxon>BOP clade</taxon>
        <taxon>Pooideae</taxon>
        <taxon>Triticodae</taxon>
        <taxon>Triticeae</taxon>
        <taxon>Triticinae</taxon>
        <taxon>Triticum</taxon>
    </lineage>
</organism>
<dbReference type="AlphaFoldDB" id="A0A9R1RQH0"/>
<name>A0A9R1RQH0_TRITD</name>
<gene>
    <name evidence="7" type="ORF">TRITD_2Bv1G197440</name>
</gene>
<evidence type="ECO:0000256" key="3">
    <source>
        <dbReference type="ARBA" id="ARBA00022692"/>
    </source>
</evidence>
<feature type="domain" description="SPX" evidence="6">
    <location>
        <begin position="2"/>
        <end position="145"/>
    </location>
</feature>
<evidence type="ECO:0000259" key="6">
    <source>
        <dbReference type="PROSITE" id="PS51382"/>
    </source>
</evidence>
<evidence type="ECO:0000256" key="2">
    <source>
        <dbReference type="ARBA" id="ARBA00022554"/>
    </source>
</evidence>
<dbReference type="InterPro" id="IPR004331">
    <property type="entry name" value="SPX_dom"/>
</dbReference>
<dbReference type="GO" id="GO:0005774">
    <property type="term" value="C:vacuolar membrane"/>
    <property type="evidence" value="ECO:0007669"/>
    <property type="project" value="UniProtKB-SubCell"/>
</dbReference>
<evidence type="ECO:0000256" key="1">
    <source>
        <dbReference type="ARBA" id="ARBA00004128"/>
    </source>
</evidence>
<dbReference type="CDD" id="cd14479">
    <property type="entry name" value="SPX-MFS_plant"/>
    <property type="match status" value="1"/>
</dbReference>
<keyword evidence="3" id="KW-0812">Transmembrane</keyword>
<keyword evidence="4" id="KW-1133">Transmembrane helix</keyword>
<evidence type="ECO:0000256" key="4">
    <source>
        <dbReference type="ARBA" id="ARBA00022989"/>
    </source>
</evidence>
<dbReference type="PANTHER" id="PTHR46140">
    <property type="entry name" value="VACUOLAR TRANSPORTER CHAPERONE 1-RELATED"/>
    <property type="match status" value="1"/>
</dbReference>
<dbReference type="PANTHER" id="PTHR46140:SF1">
    <property type="entry name" value="VACUOLAR TRANSPORTER CHAPERONE COMPLEX SUBUNIT 4-RELATED"/>
    <property type="match status" value="1"/>
</dbReference>
<evidence type="ECO:0000256" key="5">
    <source>
        <dbReference type="ARBA" id="ARBA00023136"/>
    </source>
</evidence>
<dbReference type="Pfam" id="PF03105">
    <property type="entry name" value="SPX"/>
    <property type="match status" value="2"/>
</dbReference>
<dbReference type="Gramene" id="TRITD2Bv1G197440.7">
    <property type="protein sequence ID" value="TRITD2Bv1G197440.7"/>
    <property type="gene ID" value="TRITD2Bv1G197440"/>
</dbReference>
<comment type="subcellular location">
    <subcellularLocation>
        <location evidence="1">Vacuole membrane</location>
        <topology evidence="1">Multi-pass membrane protein</topology>
    </subcellularLocation>
</comment>
<dbReference type="GO" id="GO:0006799">
    <property type="term" value="P:polyphosphate biosynthetic process"/>
    <property type="evidence" value="ECO:0007669"/>
    <property type="project" value="UniProtKB-ARBA"/>
</dbReference>
<accession>A0A9R1RQH0</accession>
<sequence length="263" mass="30675">MVNFGKKLMADQVEEWKGYYINYKLMKKLLKQYVQQTQIGGKDCEQVLKEFSRILDDQIERIVLFLLQQQGHLSRRIEELGAQRAAIMQQVDTSRVFQLREDYRDVGRDLVKLLRFVDMNATGLRKILKKFDKRFGYKFTDYYVTTRSNHPYSQLQQVFKQVGIVAVAGALSRNLAYLEHEHRGSFLSIYDNPSVVLQDPIIDQVNHAVQKLTHATSFMQYLGQHALIVQDDTPSGSEDNVDDESYHFMSLMLNLVNTFLYMT</sequence>
<evidence type="ECO:0000313" key="8">
    <source>
        <dbReference type="Proteomes" id="UP000324705"/>
    </source>
</evidence>
<evidence type="ECO:0000313" key="7">
    <source>
        <dbReference type="EMBL" id="VAH50301.1"/>
    </source>
</evidence>
<keyword evidence="2" id="KW-0926">Vacuole</keyword>
<reference evidence="7 8" key="1">
    <citation type="submission" date="2017-09" db="EMBL/GenBank/DDBJ databases">
        <authorList>
            <consortium name="International Durum Wheat Genome Sequencing Consortium (IDWGSC)"/>
            <person name="Milanesi L."/>
        </authorList>
    </citation>
    <scope>NUCLEOTIDE SEQUENCE [LARGE SCALE GENOMIC DNA]</scope>
    <source>
        <strain evidence="8">cv. Svevo</strain>
    </source>
</reference>
<dbReference type="EMBL" id="LT934114">
    <property type="protein sequence ID" value="VAH50301.1"/>
    <property type="molecule type" value="Genomic_DNA"/>
</dbReference>
<dbReference type="PROSITE" id="PS51382">
    <property type="entry name" value="SPX"/>
    <property type="match status" value="1"/>
</dbReference>
<keyword evidence="8" id="KW-1185">Reference proteome</keyword>
<keyword evidence="5" id="KW-0472">Membrane</keyword>
<protein>
    <recommendedName>
        <fullName evidence="6">SPX domain-containing protein</fullName>
    </recommendedName>
</protein>
<dbReference type="InterPro" id="IPR051572">
    <property type="entry name" value="VTC_Complex_Subunit"/>
</dbReference>